<organism evidence="3 4">
    <name type="scientific">Pseudoduganella namucuonensis</name>
    <dbReference type="NCBI Taxonomy" id="1035707"/>
    <lineage>
        <taxon>Bacteria</taxon>
        <taxon>Pseudomonadati</taxon>
        <taxon>Pseudomonadota</taxon>
        <taxon>Betaproteobacteria</taxon>
        <taxon>Burkholderiales</taxon>
        <taxon>Oxalobacteraceae</taxon>
        <taxon>Telluria group</taxon>
        <taxon>Pseudoduganella</taxon>
    </lineage>
</organism>
<dbReference type="PANTHER" id="PTHR22911">
    <property type="entry name" value="ACYL-MALONYL CONDENSING ENZYME-RELATED"/>
    <property type="match status" value="1"/>
</dbReference>
<evidence type="ECO:0000313" key="3">
    <source>
        <dbReference type="EMBL" id="SFV04075.1"/>
    </source>
</evidence>
<proteinExistence type="predicted"/>
<dbReference type="PANTHER" id="PTHR22911:SF102">
    <property type="entry name" value="MEMBRANE PROTEIN"/>
    <property type="match status" value="1"/>
</dbReference>
<name>A0A1I7L363_9BURK</name>
<feature type="transmembrane region" description="Helical" evidence="1">
    <location>
        <begin position="235"/>
        <end position="256"/>
    </location>
</feature>
<keyword evidence="1" id="KW-1133">Transmembrane helix</keyword>
<feature type="domain" description="EamA" evidence="2">
    <location>
        <begin position="149"/>
        <end position="279"/>
    </location>
</feature>
<dbReference type="GO" id="GO:0016020">
    <property type="term" value="C:membrane"/>
    <property type="evidence" value="ECO:0007669"/>
    <property type="project" value="InterPro"/>
</dbReference>
<dbReference type="AlphaFoldDB" id="A0A1I7L363"/>
<feature type="transmembrane region" description="Helical" evidence="1">
    <location>
        <begin position="120"/>
        <end position="139"/>
    </location>
</feature>
<feature type="transmembrane region" description="Helical" evidence="1">
    <location>
        <begin position="207"/>
        <end position="228"/>
    </location>
</feature>
<keyword evidence="1" id="KW-0472">Membrane</keyword>
<dbReference type="Proteomes" id="UP000199391">
    <property type="component" value="Unassembled WGS sequence"/>
</dbReference>
<feature type="domain" description="EamA" evidence="2">
    <location>
        <begin position="9"/>
        <end position="133"/>
    </location>
</feature>
<feature type="transmembrane region" description="Helical" evidence="1">
    <location>
        <begin position="29"/>
        <end position="49"/>
    </location>
</feature>
<evidence type="ECO:0000313" key="4">
    <source>
        <dbReference type="Proteomes" id="UP000199391"/>
    </source>
</evidence>
<dbReference type="SUPFAM" id="SSF103481">
    <property type="entry name" value="Multidrug resistance efflux transporter EmrE"/>
    <property type="match status" value="2"/>
</dbReference>
<protein>
    <submittedName>
        <fullName evidence="3">Threonine/homoserine efflux transporter RhtA</fullName>
    </submittedName>
</protein>
<dbReference type="EMBL" id="FPBO01000022">
    <property type="protein sequence ID" value="SFV04075.1"/>
    <property type="molecule type" value="Genomic_DNA"/>
</dbReference>
<feature type="transmembrane region" description="Helical" evidence="1">
    <location>
        <begin position="178"/>
        <end position="195"/>
    </location>
</feature>
<dbReference type="STRING" id="1035707.SAMN05216552_1022113"/>
<dbReference type="InterPro" id="IPR000620">
    <property type="entry name" value="EamA_dom"/>
</dbReference>
<evidence type="ECO:0000259" key="2">
    <source>
        <dbReference type="Pfam" id="PF00892"/>
    </source>
</evidence>
<keyword evidence="1" id="KW-0812">Transmembrane</keyword>
<dbReference type="OrthoDB" id="9814238at2"/>
<feature type="transmembrane region" description="Helical" evidence="1">
    <location>
        <begin position="262"/>
        <end position="282"/>
    </location>
</feature>
<dbReference type="InterPro" id="IPR037185">
    <property type="entry name" value="EmrE-like"/>
</dbReference>
<gene>
    <name evidence="3" type="ORF">SAMN05216552_1022113</name>
</gene>
<reference evidence="4" key="1">
    <citation type="submission" date="2016-10" db="EMBL/GenBank/DDBJ databases">
        <authorList>
            <person name="Varghese N."/>
            <person name="Submissions S."/>
        </authorList>
    </citation>
    <scope>NUCLEOTIDE SEQUENCE [LARGE SCALE GENOMIC DNA]</scope>
    <source>
        <strain evidence="4">CGMCC 1.11014</strain>
    </source>
</reference>
<feature type="transmembrane region" description="Helical" evidence="1">
    <location>
        <begin position="145"/>
        <end position="166"/>
    </location>
</feature>
<accession>A0A1I7L363</accession>
<feature type="transmembrane region" description="Helical" evidence="1">
    <location>
        <begin position="88"/>
        <end position="108"/>
    </location>
</feature>
<evidence type="ECO:0000256" key="1">
    <source>
        <dbReference type="SAM" id="Phobius"/>
    </source>
</evidence>
<sequence length="291" mass="29751">MSHPALPFAAAMAMLGTLGVFVEEAGLAPVATVFFRCVFGAAALALYCACKGMLARGNMPAKSLGLALLSGVLMCVNWVAFLEAMRRVGISVATIVFHVQPFLVLILGSALLKERVGADNYAWVGVGFAGLVLACGLGPGTPLDAGYLIGIACTLAGAVAYAGVTLTTRAIRGMPPQLTALIHCVAGAVLTAGFVTPPAGGIGAAQWAWLLGLGLFPTALAYVLIYGATPRMETAAIAVLTFVYPATAVVVDFLAYGHLVGAAQVAGFALIVIASLGVNLRWRLFPSLEGA</sequence>
<dbReference type="RefSeq" id="WP_093557643.1">
    <property type="nucleotide sequence ID" value="NZ_FPBO01000022.1"/>
</dbReference>
<feature type="transmembrane region" description="Helical" evidence="1">
    <location>
        <begin position="61"/>
        <end position="82"/>
    </location>
</feature>
<keyword evidence="4" id="KW-1185">Reference proteome</keyword>
<dbReference type="Pfam" id="PF00892">
    <property type="entry name" value="EamA"/>
    <property type="match status" value="2"/>
</dbReference>